<protein>
    <submittedName>
        <fullName evidence="2">Uncharacterized protein</fullName>
    </submittedName>
</protein>
<evidence type="ECO:0000313" key="2">
    <source>
        <dbReference type="EMBL" id="ODR00855.1"/>
    </source>
</evidence>
<keyword evidence="3" id="KW-1185">Reference proteome</keyword>
<organism evidence="2 3">
    <name type="scientific">Mycobacterium sherrisii</name>
    <dbReference type="NCBI Taxonomy" id="243061"/>
    <lineage>
        <taxon>Bacteria</taxon>
        <taxon>Bacillati</taxon>
        <taxon>Actinomycetota</taxon>
        <taxon>Actinomycetes</taxon>
        <taxon>Mycobacteriales</taxon>
        <taxon>Mycobacteriaceae</taxon>
        <taxon>Mycobacterium</taxon>
        <taxon>Mycobacterium simiae complex</taxon>
    </lineage>
</organism>
<dbReference type="STRING" id="243061.AWC25_19930"/>
<comment type="caution">
    <text evidence="2">The sequence shown here is derived from an EMBL/GenBank/DDBJ whole genome shotgun (WGS) entry which is preliminary data.</text>
</comment>
<evidence type="ECO:0000256" key="1">
    <source>
        <dbReference type="SAM" id="MobiDB-lite"/>
    </source>
</evidence>
<dbReference type="AlphaFoldDB" id="A0A1E3SFI7"/>
<feature type="region of interest" description="Disordered" evidence="1">
    <location>
        <begin position="170"/>
        <end position="191"/>
    </location>
</feature>
<name>A0A1E3SFI7_9MYCO</name>
<evidence type="ECO:0000313" key="3">
    <source>
        <dbReference type="Proteomes" id="UP000094224"/>
    </source>
</evidence>
<reference evidence="3" key="1">
    <citation type="submission" date="2016-09" db="EMBL/GenBank/DDBJ databases">
        <authorList>
            <person name="Greninger A.L."/>
            <person name="Jerome K.R."/>
            <person name="Mcnair B."/>
            <person name="Wallis C."/>
            <person name="Fang F."/>
        </authorList>
    </citation>
    <scope>NUCLEOTIDE SEQUENCE [LARGE SCALE GENOMIC DNA]</scope>
    <source>
        <strain evidence="3">BC1_M4</strain>
    </source>
</reference>
<dbReference type="Proteomes" id="UP000094224">
    <property type="component" value="Unassembled WGS sequence"/>
</dbReference>
<proteinExistence type="predicted"/>
<gene>
    <name evidence="2" type="ORF">BHQ21_24040</name>
</gene>
<dbReference type="EMBL" id="MIHC01000062">
    <property type="protein sequence ID" value="ODR00855.1"/>
    <property type="molecule type" value="Genomic_DNA"/>
</dbReference>
<sequence>MLGVHDVGVLDLVDVDAVEERLIADAAQRVVQAHVDRVSVAGQGQAVLQVSLRLVVLDLRGVDAGVEEGDAPRDAVLFLFEQVERHGPRVVGVQEASSFVAELVAFGGEGAPLLLRGDVEVIELAGEHVPEGDDNVLGYLDLPVVVLDLLLDVDHAHRLPGAARPLGMPTRADEVRVDDPGPVLGVGDHEA</sequence>
<accession>A0A1E3SFI7</accession>